<dbReference type="EMBL" id="ABWE02002874">
    <property type="status" value="NOT_ANNOTATED_CDS"/>
    <property type="molecule type" value="Genomic_DNA"/>
</dbReference>
<evidence type="ECO:0000313" key="4">
    <source>
        <dbReference type="Proteomes" id="UP000011713"/>
    </source>
</evidence>
<keyword evidence="4" id="KW-1185">Reference proteome</keyword>
<evidence type="ECO:0000256" key="1">
    <source>
        <dbReference type="SAM" id="Coils"/>
    </source>
</evidence>
<protein>
    <submittedName>
        <fullName evidence="3">Uncharacterized protein</fullName>
    </submittedName>
</protein>
<name>M4C3Y0_HYAAE</name>
<dbReference type="HOGENOM" id="CLU_1328573_0_0_1"/>
<reference evidence="3" key="2">
    <citation type="submission" date="2015-06" db="UniProtKB">
        <authorList>
            <consortium name="EnsemblProtists"/>
        </authorList>
    </citation>
    <scope>IDENTIFICATION</scope>
    <source>
        <strain evidence="3">Emoy2</strain>
    </source>
</reference>
<feature type="coiled-coil region" evidence="1">
    <location>
        <begin position="127"/>
        <end position="154"/>
    </location>
</feature>
<feature type="region of interest" description="Disordered" evidence="2">
    <location>
        <begin position="1"/>
        <end position="29"/>
    </location>
</feature>
<evidence type="ECO:0000256" key="2">
    <source>
        <dbReference type="SAM" id="MobiDB-lite"/>
    </source>
</evidence>
<keyword evidence="1" id="KW-0175">Coiled coil</keyword>
<organism evidence="3 4">
    <name type="scientific">Hyaloperonospora arabidopsidis (strain Emoy2)</name>
    <name type="common">Downy mildew agent</name>
    <name type="synonym">Peronospora arabidopsidis</name>
    <dbReference type="NCBI Taxonomy" id="559515"/>
    <lineage>
        <taxon>Eukaryota</taxon>
        <taxon>Sar</taxon>
        <taxon>Stramenopiles</taxon>
        <taxon>Oomycota</taxon>
        <taxon>Peronosporomycetes</taxon>
        <taxon>Peronosporales</taxon>
        <taxon>Peronosporaceae</taxon>
        <taxon>Hyaloperonospora</taxon>
    </lineage>
</organism>
<dbReference type="Proteomes" id="UP000011713">
    <property type="component" value="Unassembled WGS sequence"/>
</dbReference>
<accession>M4C3Y0</accession>
<proteinExistence type="predicted"/>
<feature type="compositionally biased region" description="Low complexity" evidence="2">
    <location>
        <begin position="97"/>
        <end position="110"/>
    </location>
</feature>
<dbReference type="AlphaFoldDB" id="M4C3Y0"/>
<dbReference type="InParanoid" id="M4C3Y0"/>
<feature type="region of interest" description="Disordered" evidence="2">
    <location>
        <begin position="95"/>
        <end position="125"/>
    </location>
</feature>
<reference evidence="4" key="1">
    <citation type="journal article" date="2010" name="Science">
        <title>Signatures of adaptation to obligate biotrophy in the Hyaloperonospora arabidopsidis genome.</title>
        <authorList>
            <person name="Baxter L."/>
            <person name="Tripathy S."/>
            <person name="Ishaque N."/>
            <person name="Boot N."/>
            <person name="Cabral A."/>
            <person name="Kemen E."/>
            <person name="Thines M."/>
            <person name="Ah-Fong A."/>
            <person name="Anderson R."/>
            <person name="Badejoko W."/>
            <person name="Bittner-Eddy P."/>
            <person name="Boore J.L."/>
            <person name="Chibucos M.C."/>
            <person name="Coates M."/>
            <person name="Dehal P."/>
            <person name="Delehaunty K."/>
            <person name="Dong S."/>
            <person name="Downton P."/>
            <person name="Dumas B."/>
            <person name="Fabro G."/>
            <person name="Fronick C."/>
            <person name="Fuerstenberg S.I."/>
            <person name="Fulton L."/>
            <person name="Gaulin E."/>
            <person name="Govers F."/>
            <person name="Hughes L."/>
            <person name="Humphray S."/>
            <person name="Jiang R.H."/>
            <person name="Judelson H."/>
            <person name="Kamoun S."/>
            <person name="Kyung K."/>
            <person name="Meijer H."/>
            <person name="Minx P."/>
            <person name="Morris P."/>
            <person name="Nelson J."/>
            <person name="Phuntumart V."/>
            <person name="Qutob D."/>
            <person name="Rehmany A."/>
            <person name="Rougon-Cardoso A."/>
            <person name="Ryden P."/>
            <person name="Torto-Alalibo T."/>
            <person name="Studholme D."/>
            <person name="Wang Y."/>
            <person name="Win J."/>
            <person name="Wood J."/>
            <person name="Clifton S.W."/>
            <person name="Rogers J."/>
            <person name="Van den Ackerveken G."/>
            <person name="Jones J.D."/>
            <person name="McDowell J.M."/>
            <person name="Beynon J."/>
            <person name="Tyler B.M."/>
        </authorList>
    </citation>
    <scope>NUCLEOTIDE SEQUENCE [LARGE SCALE GENOMIC DNA]</scope>
    <source>
        <strain evidence="4">Emoy2</strain>
    </source>
</reference>
<sequence>MARRRNKQNAAHTPPAGSSDDSGKGMRPDLALMMEQQAVMVTRLEELERERLELLPPTGETFGPIDTTRSRAIVPALRATATFPVTVHAHDDRASNGAQGQLQQAGHQLQSEAELHRRQQDSLSAQAEVQHRELAHFEAQLRQEREELALQHARQAQAVQKREQSLYRAKQEVVNEQDLQRRQQAPFAKRVKAANDAHRAWKSALSE</sequence>
<dbReference type="EnsemblProtists" id="HpaT813798">
    <property type="protein sequence ID" value="HpaP813798"/>
    <property type="gene ID" value="HpaG813798"/>
</dbReference>
<evidence type="ECO:0000313" key="3">
    <source>
        <dbReference type="EnsemblProtists" id="HpaP813798"/>
    </source>
</evidence>
<dbReference type="VEuPathDB" id="FungiDB:HpaG813798"/>